<feature type="binding site" evidence="3">
    <location>
        <position position="180"/>
    </location>
    <ligand>
        <name>Mg(2+)</name>
        <dbReference type="ChEBI" id="CHEBI:18420"/>
    </ligand>
</feature>
<feature type="binding site" evidence="3">
    <location>
        <position position="353"/>
    </location>
    <ligand>
        <name>Zn(2+)</name>
        <dbReference type="ChEBI" id="CHEBI:29105"/>
        <label>1</label>
    </ligand>
</feature>
<keyword evidence="3" id="KW-0862">Zinc</keyword>
<keyword evidence="3" id="KW-0479">Metal-binding</keyword>
<feature type="binding site" evidence="3">
    <location>
        <position position="349"/>
    </location>
    <ligand>
        <name>Zn(2+)</name>
        <dbReference type="ChEBI" id="CHEBI:29105"/>
        <label>1</label>
    </ligand>
</feature>
<feature type="binding site" evidence="3">
    <location>
        <position position="391"/>
    </location>
    <ligand>
        <name>Zn(2+)</name>
        <dbReference type="ChEBI" id="CHEBI:29105"/>
        <label>2</label>
    </ligand>
</feature>
<keyword evidence="3" id="KW-0460">Magnesium</keyword>
<protein>
    <recommendedName>
        <fullName evidence="1">alkaline phosphatase</fullName>
        <ecNumber evidence="1">3.1.3.1</ecNumber>
    </recommendedName>
</protein>
<reference evidence="5" key="1">
    <citation type="submission" date="2020-11" db="EMBL/GenBank/DDBJ databases">
        <authorList>
            <person name="Tran Van P."/>
        </authorList>
    </citation>
    <scope>NUCLEOTIDE SEQUENCE</scope>
</reference>
<evidence type="ECO:0000256" key="2">
    <source>
        <dbReference type="PIRSR" id="PIRSR601952-1"/>
    </source>
</evidence>
<feature type="region of interest" description="Disordered" evidence="4">
    <location>
        <begin position="1"/>
        <end position="30"/>
    </location>
</feature>
<comment type="cofactor">
    <cofactor evidence="3">
        <name>Zn(2+)</name>
        <dbReference type="ChEBI" id="CHEBI:29105"/>
    </cofactor>
    <text evidence="3">Binds 2 Zn(2+) ions.</text>
</comment>
<feature type="binding site" evidence="3">
    <location>
        <position position="344"/>
    </location>
    <ligand>
        <name>Mg(2+)</name>
        <dbReference type="ChEBI" id="CHEBI:18420"/>
    </ligand>
</feature>
<name>A0A7R9GYR3_TIMCR</name>
<feature type="binding site" evidence="3">
    <location>
        <position position="390"/>
    </location>
    <ligand>
        <name>Zn(2+)</name>
        <dbReference type="ChEBI" id="CHEBI:29105"/>
        <label>2</label>
    </ligand>
</feature>
<dbReference type="AlphaFoldDB" id="A0A7R9GYR3"/>
<proteinExistence type="predicted"/>
<gene>
    <name evidence="5" type="ORF">TCEB3V08_LOCUS6460</name>
</gene>
<dbReference type="CDD" id="cd16012">
    <property type="entry name" value="ALP"/>
    <property type="match status" value="1"/>
</dbReference>
<dbReference type="GO" id="GO:0046872">
    <property type="term" value="F:metal ion binding"/>
    <property type="evidence" value="ECO:0007669"/>
    <property type="project" value="UniProtKB-KW"/>
</dbReference>
<dbReference type="SUPFAM" id="SSF53649">
    <property type="entry name" value="Alkaline phosphatase-like"/>
    <property type="match status" value="2"/>
</dbReference>
<feature type="binding site" evidence="3">
    <location>
        <position position="178"/>
    </location>
    <ligand>
        <name>Mg(2+)</name>
        <dbReference type="ChEBI" id="CHEBI:18420"/>
    </ligand>
</feature>
<organism evidence="5">
    <name type="scientific">Timema cristinae</name>
    <name type="common">Walking stick</name>
    <dbReference type="NCBI Taxonomy" id="61476"/>
    <lineage>
        <taxon>Eukaryota</taxon>
        <taxon>Metazoa</taxon>
        <taxon>Ecdysozoa</taxon>
        <taxon>Arthropoda</taxon>
        <taxon>Hexapoda</taxon>
        <taxon>Insecta</taxon>
        <taxon>Pterygota</taxon>
        <taxon>Neoptera</taxon>
        <taxon>Polyneoptera</taxon>
        <taxon>Phasmatodea</taxon>
        <taxon>Timematodea</taxon>
        <taxon>Timematoidea</taxon>
        <taxon>Timematidae</taxon>
        <taxon>Timema</taxon>
    </lineage>
</organism>
<dbReference type="PANTHER" id="PTHR11596:SF91">
    <property type="entry name" value="ALKALINE PHOSPHATASE-RELATED"/>
    <property type="match status" value="1"/>
</dbReference>
<dbReference type="InterPro" id="IPR001952">
    <property type="entry name" value="Alkaline_phosphatase"/>
</dbReference>
<dbReference type="EMBL" id="OC318526">
    <property type="protein sequence ID" value="CAD7402380.1"/>
    <property type="molecule type" value="Genomic_DNA"/>
</dbReference>
<evidence type="ECO:0000256" key="4">
    <source>
        <dbReference type="SAM" id="MobiDB-lite"/>
    </source>
</evidence>
<dbReference type="PANTHER" id="PTHR11596">
    <property type="entry name" value="ALKALINE PHOSPHATASE"/>
    <property type="match status" value="1"/>
</dbReference>
<dbReference type="Pfam" id="PF00245">
    <property type="entry name" value="Alk_phosphatase"/>
    <property type="match status" value="2"/>
</dbReference>
<feature type="active site" description="Phosphoserine intermediate" evidence="2">
    <location>
        <position position="67"/>
    </location>
</feature>
<accession>A0A7R9GYR3</accession>
<dbReference type="InterPro" id="IPR017850">
    <property type="entry name" value="Alkaline_phosphatase_core_sf"/>
</dbReference>
<evidence type="ECO:0000256" key="1">
    <source>
        <dbReference type="ARBA" id="ARBA00012647"/>
    </source>
</evidence>
<feature type="binding site" evidence="3">
    <location>
        <position position="451"/>
    </location>
    <ligand>
        <name>Zn(2+)</name>
        <dbReference type="ChEBI" id="CHEBI:29105"/>
        <label>2</label>
    </ligand>
</feature>
<dbReference type="GO" id="GO:0004035">
    <property type="term" value="F:alkaline phosphatase activity"/>
    <property type="evidence" value="ECO:0007669"/>
    <property type="project" value="UniProtKB-EC"/>
</dbReference>
<dbReference type="Gene3D" id="3.40.720.10">
    <property type="entry name" value="Alkaline Phosphatase, subunit A"/>
    <property type="match status" value="2"/>
</dbReference>
<comment type="cofactor">
    <cofactor evidence="3">
        <name>Mg(2+)</name>
        <dbReference type="ChEBI" id="CHEBI:18420"/>
    </cofactor>
    <text evidence="3">Binds 1 Mg(2+) ion.</text>
</comment>
<evidence type="ECO:0000313" key="5">
    <source>
        <dbReference type="EMBL" id="CAD7402380.1"/>
    </source>
</evidence>
<dbReference type="SMART" id="SM00098">
    <property type="entry name" value="alkPPc"/>
    <property type="match status" value="1"/>
</dbReference>
<dbReference type="EC" id="3.1.3.1" evidence="1"/>
<sequence length="507" mass="56310">MPPPKGVRHEHPIESGPRQKGRNNPQAAHRNQKVHVKYLKYLVINVILLPMSKCSQTYNSDAQIGDSAACATALLCGVKTNFGTVGVDNTARFNQCESLGAGAAAVPSLVTWAQEEGGMVPFRFLLECGLPPFTPFNLTSEFYPRYKVDICPLYENDTIYTMIAGMATGIVTNARLTHATPAALYAHAPNRYWEDDSKVPVESRRTCKDIARQLVEDSPGKDINVMFHFLLDHVLLVESVILGGGRRHWEREGRRLDGRNLVDDWLRDKRRRGLLAHYVETTEELSQLNTRHLDYLLGIFAPSHMSFELDRKLSTEDEPSLSEMVTTAIRLLRRNSRGFLLVVEGGRIDHASHYNNAYRVLDETLSLESAVLVALSEVDATETLVVVTSDHSNMLTLGGNHNCPVFPGYDSVMSDVDGRPYSTLQFANGPKFSPGRVNARSSAVPLKWATHGGEDVPVFTRGPMADLLFTGTFDQSYIPHAIAFAACLGEHKKRCSVHAKNYTLLDC</sequence>
<evidence type="ECO:0000256" key="3">
    <source>
        <dbReference type="PIRSR" id="PIRSR601952-2"/>
    </source>
</evidence>